<feature type="transmembrane region" description="Helical" evidence="6">
    <location>
        <begin position="216"/>
        <end position="235"/>
    </location>
</feature>
<evidence type="ECO:0000259" key="7">
    <source>
        <dbReference type="PROSITE" id="PS50850"/>
    </source>
</evidence>
<feature type="transmembrane region" description="Helical" evidence="6">
    <location>
        <begin position="365"/>
        <end position="384"/>
    </location>
</feature>
<dbReference type="SUPFAM" id="SSF103473">
    <property type="entry name" value="MFS general substrate transporter"/>
    <property type="match status" value="1"/>
</dbReference>
<accession>A0AA39GSU9</accession>
<proteinExistence type="predicted"/>
<evidence type="ECO:0000256" key="2">
    <source>
        <dbReference type="ARBA" id="ARBA00022448"/>
    </source>
</evidence>
<evidence type="ECO:0000256" key="3">
    <source>
        <dbReference type="ARBA" id="ARBA00022692"/>
    </source>
</evidence>
<organism evidence="8 9">
    <name type="scientific">Sarocladium strictum</name>
    <name type="common">Black bundle disease fungus</name>
    <name type="synonym">Acremonium strictum</name>
    <dbReference type="NCBI Taxonomy" id="5046"/>
    <lineage>
        <taxon>Eukaryota</taxon>
        <taxon>Fungi</taxon>
        <taxon>Dikarya</taxon>
        <taxon>Ascomycota</taxon>
        <taxon>Pezizomycotina</taxon>
        <taxon>Sordariomycetes</taxon>
        <taxon>Hypocreomycetidae</taxon>
        <taxon>Hypocreales</taxon>
        <taxon>Sarocladiaceae</taxon>
        <taxon>Sarocladium</taxon>
    </lineage>
</organism>
<feature type="transmembrane region" description="Helical" evidence="6">
    <location>
        <begin position="543"/>
        <end position="565"/>
    </location>
</feature>
<feature type="transmembrane region" description="Helical" evidence="6">
    <location>
        <begin position="287"/>
        <end position="306"/>
    </location>
</feature>
<protein>
    <recommendedName>
        <fullName evidence="7">Major facilitator superfamily (MFS) profile domain-containing protein</fullName>
    </recommendedName>
</protein>
<feature type="transmembrane region" description="Helical" evidence="6">
    <location>
        <begin position="256"/>
        <end position="275"/>
    </location>
</feature>
<comment type="subcellular location">
    <subcellularLocation>
        <location evidence="1">Membrane</location>
        <topology evidence="1">Multi-pass membrane protein</topology>
    </subcellularLocation>
</comment>
<feature type="transmembrane region" description="Helical" evidence="6">
    <location>
        <begin position="459"/>
        <end position="478"/>
    </location>
</feature>
<feature type="transmembrane region" description="Helical" evidence="6">
    <location>
        <begin position="180"/>
        <end position="204"/>
    </location>
</feature>
<dbReference type="Proteomes" id="UP001175261">
    <property type="component" value="Unassembled WGS sequence"/>
</dbReference>
<evidence type="ECO:0000313" key="8">
    <source>
        <dbReference type="EMBL" id="KAK0391467.1"/>
    </source>
</evidence>
<dbReference type="CDD" id="cd06179">
    <property type="entry name" value="MFS_TRI12_like"/>
    <property type="match status" value="1"/>
</dbReference>
<evidence type="ECO:0000313" key="9">
    <source>
        <dbReference type="Proteomes" id="UP001175261"/>
    </source>
</evidence>
<comment type="caution">
    <text evidence="8">The sequence shown here is derived from an EMBL/GenBank/DDBJ whole genome shotgun (WGS) entry which is preliminary data.</text>
</comment>
<dbReference type="EMBL" id="JAPDFR010000001">
    <property type="protein sequence ID" value="KAK0391467.1"/>
    <property type="molecule type" value="Genomic_DNA"/>
</dbReference>
<evidence type="ECO:0000256" key="4">
    <source>
        <dbReference type="ARBA" id="ARBA00022989"/>
    </source>
</evidence>
<dbReference type="AlphaFoldDB" id="A0AA39GSU9"/>
<feature type="transmembrane region" description="Helical" evidence="6">
    <location>
        <begin position="124"/>
        <end position="143"/>
    </location>
</feature>
<dbReference type="InterPro" id="IPR020846">
    <property type="entry name" value="MFS_dom"/>
</dbReference>
<dbReference type="Gene3D" id="1.20.1250.20">
    <property type="entry name" value="MFS general substrate transporter like domains"/>
    <property type="match status" value="1"/>
</dbReference>
<keyword evidence="4 6" id="KW-1133">Transmembrane helix</keyword>
<dbReference type="InterPro" id="IPR036259">
    <property type="entry name" value="MFS_trans_sf"/>
</dbReference>
<evidence type="ECO:0000256" key="5">
    <source>
        <dbReference type="ARBA" id="ARBA00023136"/>
    </source>
</evidence>
<dbReference type="PANTHER" id="PTHR23501:SF109">
    <property type="entry name" value="MAJOR FACILITATOR SUPERFAMILY (MFS) PROFILE DOMAIN-CONTAINING PROTEIN-RELATED"/>
    <property type="match status" value="1"/>
</dbReference>
<evidence type="ECO:0000256" key="6">
    <source>
        <dbReference type="SAM" id="Phobius"/>
    </source>
</evidence>
<feature type="transmembrane region" description="Helical" evidence="6">
    <location>
        <begin position="396"/>
        <end position="415"/>
    </location>
</feature>
<dbReference type="InterPro" id="IPR053791">
    <property type="entry name" value="MFS_Tri12-like"/>
</dbReference>
<keyword evidence="2" id="KW-0813">Transport</keyword>
<keyword evidence="5 6" id="KW-0472">Membrane</keyword>
<gene>
    <name evidence="8" type="ORF">NLU13_0968</name>
</gene>
<feature type="transmembrane region" description="Helical" evidence="6">
    <location>
        <begin position="421"/>
        <end position="447"/>
    </location>
</feature>
<feature type="transmembrane region" description="Helical" evidence="6">
    <location>
        <begin position="55"/>
        <end position="81"/>
    </location>
</feature>
<feature type="transmembrane region" description="Helical" evidence="6">
    <location>
        <begin position="93"/>
        <end position="112"/>
    </location>
</feature>
<sequence>MSFPNDQGSQLSEKNHNEHAEHVHPVMPHEQPFDDENTFEVEEEELPKGYFTSPFFVGSMTGICLGLVAGVAGFGYIAPILPLINADIGPNGNIVWVALTYTLTSAVCLTIIGRVTDIFGRRWIFVGGAFLGIIGSIICAVATSVNMLIGGMTVIGVAASTQLSYYYVMGELVPMRYRLAGNAVCYSLLIPLSGFAPVVSWSFVQNHPAVSWRGCFYVLIGINTASFLCWLFFYFPPTFQMKHGENASLMRYIKNFDYVGTILYTGSLMVLMLGLNWGGGMYPWKSGYVIGSIVSGFVGLVVFVLWELFAKLKEPLVPMHLFKNGSWVAATILSGLGASVYYALAIVWPSMVAVLYNEGGVMTNAWYSSFVGLWITVGQVLGGFVAKRLGHIKWQIVVTVLISGIFFGCTATSTPDSKARAAAFVAMGTFWIGWAESLAITVVTLTVWDQSKLGSASGLAGSIRFFITSIAATVYNVTLTNRLQETIPDRVPAAIVGAGLPETSIVDFMTALTTGTGFDQVKGVSESIIAAGVSAYKVANAEAYRTVFFVSIAFSVIALICACCLPDIDKLLSSKVAMTLHKGKKDEKRAMHESA</sequence>
<feature type="domain" description="Major facilitator superfamily (MFS) profile" evidence="7">
    <location>
        <begin position="59"/>
        <end position="570"/>
    </location>
</feature>
<feature type="transmembrane region" description="Helical" evidence="6">
    <location>
        <begin position="149"/>
        <end position="168"/>
    </location>
</feature>
<dbReference type="InterPro" id="IPR010573">
    <property type="entry name" value="MFS_Str1/Tri12-like"/>
</dbReference>
<keyword evidence="3 6" id="KW-0812">Transmembrane</keyword>
<dbReference type="PROSITE" id="PS50850">
    <property type="entry name" value="MFS"/>
    <property type="match status" value="1"/>
</dbReference>
<feature type="transmembrane region" description="Helical" evidence="6">
    <location>
        <begin position="327"/>
        <end position="345"/>
    </location>
</feature>
<dbReference type="Pfam" id="PF06609">
    <property type="entry name" value="TRI12"/>
    <property type="match status" value="1"/>
</dbReference>
<dbReference type="GO" id="GO:0022857">
    <property type="term" value="F:transmembrane transporter activity"/>
    <property type="evidence" value="ECO:0007669"/>
    <property type="project" value="InterPro"/>
</dbReference>
<name>A0AA39GSU9_SARSR</name>
<keyword evidence="9" id="KW-1185">Reference proteome</keyword>
<evidence type="ECO:0000256" key="1">
    <source>
        <dbReference type="ARBA" id="ARBA00004141"/>
    </source>
</evidence>
<reference evidence="8" key="1">
    <citation type="submission" date="2022-10" db="EMBL/GenBank/DDBJ databases">
        <title>Determination and structural analysis of whole genome sequence of Sarocladium strictum F4-1.</title>
        <authorList>
            <person name="Hu L."/>
            <person name="Jiang Y."/>
        </authorList>
    </citation>
    <scope>NUCLEOTIDE SEQUENCE</scope>
    <source>
        <strain evidence="8">F4-1</strain>
    </source>
</reference>
<dbReference type="PANTHER" id="PTHR23501">
    <property type="entry name" value="MAJOR FACILITATOR SUPERFAMILY"/>
    <property type="match status" value="1"/>
</dbReference>
<dbReference type="GO" id="GO:0005886">
    <property type="term" value="C:plasma membrane"/>
    <property type="evidence" value="ECO:0007669"/>
    <property type="project" value="TreeGrafter"/>
</dbReference>